<sequence length="120" mass="13513">MKNTFLKQSILLFFMLFAVASFGQEGKKNQKAVIKTSIHCDHCKECETCGSKFQSNMLKIKGVRMYELDEKNSTLTVYYNATKTDLQTIKTAISKLGYDADDIKADAVAYESLDNCCKKA</sequence>
<feature type="domain" description="HMA" evidence="2">
    <location>
        <begin position="29"/>
        <end position="101"/>
    </location>
</feature>
<dbReference type="Gene3D" id="3.30.70.100">
    <property type="match status" value="1"/>
</dbReference>
<proteinExistence type="predicted"/>
<reference evidence="3 5" key="1">
    <citation type="submission" date="2017-12" db="EMBL/GenBank/DDBJ databases">
        <title>Genomic Encyclopedia of Type Strains, Phase III (KMG-III): the genomes of soil and plant-associated and newly described type strains.</title>
        <authorList>
            <person name="Whitman W."/>
        </authorList>
    </citation>
    <scope>NUCLEOTIDE SEQUENCE [LARGE SCALE GENOMIC DNA]</scope>
    <source>
        <strain evidence="3 5">IP-10</strain>
    </source>
</reference>
<name>A0A497U390_9FLAO</name>
<comment type="caution">
    <text evidence="4">The sequence shown here is derived from an EMBL/GenBank/DDBJ whole genome shotgun (WGS) entry which is preliminary data.</text>
</comment>
<dbReference type="EMBL" id="RCCB01000012">
    <property type="protein sequence ID" value="RLJ24297.1"/>
    <property type="molecule type" value="Genomic_DNA"/>
</dbReference>
<dbReference type="Pfam" id="PF00403">
    <property type="entry name" value="HMA"/>
    <property type="match status" value="1"/>
</dbReference>
<dbReference type="Proteomes" id="UP000275027">
    <property type="component" value="Unassembled WGS sequence"/>
</dbReference>
<protein>
    <submittedName>
        <fullName evidence="4">Copper chaperone CopZ</fullName>
    </submittedName>
</protein>
<dbReference type="Proteomes" id="UP000233767">
    <property type="component" value="Unassembled WGS sequence"/>
</dbReference>
<keyword evidence="1" id="KW-0732">Signal</keyword>
<feature type="signal peptide" evidence="1">
    <location>
        <begin position="1"/>
        <end position="23"/>
    </location>
</feature>
<dbReference type="AlphaFoldDB" id="A0A497U390"/>
<evidence type="ECO:0000256" key="1">
    <source>
        <dbReference type="SAM" id="SignalP"/>
    </source>
</evidence>
<dbReference type="InterPro" id="IPR006121">
    <property type="entry name" value="HMA_dom"/>
</dbReference>
<keyword evidence="5" id="KW-1185">Reference proteome</keyword>
<dbReference type="GO" id="GO:0046872">
    <property type="term" value="F:metal ion binding"/>
    <property type="evidence" value="ECO:0007669"/>
    <property type="project" value="InterPro"/>
</dbReference>
<evidence type="ECO:0000313" key="6">
    <source>
        <dbReference type="Proteomes" id="UP000275027"/>
    </source>
</evidence>
<reference evidence="4 6" key="2">
    <citation type="submission" date="2018-10" db="EMBL/GenBank/DDBJ databases">
        <title>Genomic Encyclopedia of Archaeal and Bacterial Type Strains, Phase II (KMG-II): from individual species to whole genera.</title>
        <authorList>
            <person name="Goeker M."/>
        </authorList>
    </citation>
    <scope>NUCLEOTIDE SEQUENCE [LARGE SCALE GENOMIC DNA]</scope>
    <source>
        <strain evidence="4 6">DSM 21886</strain>
    </source>
</reference>
<dbReference type="RefSeq" id="WP_101471708.1">
    <property type="nucleotide sequence ID" value="NZ_JBCNKL010000002.1"/>
</dbReference>
<evidence type="ECO:0000313" key="4">
    <source>
        <dbReference type="EMBL" id="RLJ24297.1"/>
    </source>
</evidence>
<feature type="chain" id="PRO_5019754396" evidence="1">
    <location>
        <begin position="24"/>
        <end position="120"/>
    </location>
</feature>
<dbReference type="SUPFAM" id="SSF55008">
    <property type="entry name" value="HMA, heavy metal-associated domain"/>
    <property type="match status" value="1"/>
</dbReference>
<evidence type="ECO:0000259" key="2">
    <source>
        <dbReference type="PROSITE" id="PS50846"/>
    </source>
</evidence>
<evidence type="ECO:0000313" key="3">
    <source>
        <dbReference type="EMBL" id="PKW29957.1"/>
    </source>
</evidence>
<dbReference type="InterPro" id="IPR036163">
    <property type="entry name" value="HMA_dom_sf"/>
</dbReference>
<dbReference type="EMBL" id="PJND01000007">
    <property type="protein sequence ID" value="PKW29957.1"/>
    <property type="molecule type" value="Genomic_DNA"/>
</dbReference>
<accession>A0A497U390</accession>
<evidence type="ECO:0000313" key="5">
    <source>
        <dbReference type="Proteomes" id="UP000233767"/>
    </source>
</evidence>
<dbReference type="PROSITE" id="PS50846">
    <property type="entry name" value="HMA_2"/>
    <property type="match status" value="1"/>
</dbReference>
<gene>
    <name evidence="3" type="ORF">B0G92_1605</name>
    <name evidence="4" type="ORF">CLV50_2177</name>
</gene>
<organism evidence="4 6">
    <name type="scientific">Flavobacterium lindanitolerans</name>
    <dbReference type="NCBI Taxonomy" id="428988"/>
    <lineage>
        <taxon>Bacteria</taxon>
        <taxon>Pseudomonadati</taxon>
        <taxon>Bacteroidota</taxon>
        <taxon>Flavobacteriia</taxon>
        <taxon>Flavobacteriales</taxon>
        <taxon>Flavobacteriaceae</taxon>
        <taxon>Flavobacterium</taxon>
    </lineage>
</organism>